<dbReference type="AlphaFoldDB" id="A0A8J8TEI4"/>
<organism evidence="1 2">
    <name type="scientific">Candidatus Methanomassiliicoccus intestinalis</name>
    <dbReference type="NCBI Taxonomy" id="1406512"/>
    <lineage>
        <taxon>Archaea</taxon>
        <taxon>Methanobacteriati</taxon>
        <taxon>Thermoplasmatota</taxon>
        <taxon>Thermoplasmata</taxon>
        <taxon>Methanomassiliicoccales</taxon>
        <taxon>Methanomassiliicoccaceae</taxon>
        <taxon>Methanomassiliicoccus</taxon>
    </lineage>
</organism>
<dbReference type="GeneID" id="41323568"/>
<reference evidence="1" key="1">
    <citation type="submission" date="2016-03" db="EMBL/GenBank/DDBJ databases">
        <authorList>
            <person name="Borrel G."/>
            <person name="Mccann A."/>
            <person name="O'Toole P.W."/>
        </authorList>
    </citation>
    <scope>NUCLEOTIDE SEQUENCE</scope>
    <source>
        <strain evidence="1">183</strain>
    </source>
</reference>
<evidence type="ECO:0000313" key="2">
    <source>
        <dbReference type="Proteomes" id="UP000752814"/>
    </source>
</evidence>
<dbReference type="EMBL" id="LVVT01000013">
    <property type="protein sequence ID" value="TQS83387.1"/>
    <property type="molecule type" value="Genomic_DNA"/>
</dbReference>
<sequence>MCTISEGKELERIFTKYFDGREVDCNDSAILDKLVLSAYLSYDVKDGRMIAKAGPLATKD</sequence>
<gene>
    <name evidence="1" type="ORF">A3207_08850</name>
</gene>
<dbReference type="Proteomes" id="UP000752814">
    <property type="component" value="Unassembled WGS sequence"/>
</dbReference>
<proteinExistence type="predicted"/>
<accession>A0A8J8TEI4</accession>
<protein>
    <submittedName>
        <fullName evidence="1">Uncharacterized protein</fullName>
    </submittedName>
</protein>
<name>A0A8J8TEI4_9ARCH</name>
<comment type="caution">
    <text evidence="1">The sequence shown here is derived from an EMBL/GenBank/DDBJ whole genome shotgun (WGS) entry which is preliminary data.</text>
</comment>
<dbReference type="RefSeq" id="WP_020449036.1">
    <property type="nucleotide sequence ID" value="NZ_LR698974.1"/>
</dbReference>
<evidence type="ECO:0000313" key="1">
    <source>
        <dbReference type="EMBL" id="TQS83387.1"/>
    </source>
</evidence>